<organism evidence="8 9">
    <name type="scientific">Cochliobolus sativus</name>
    <name type="common">Common root rot and spot blotch fungus</name>
    <name type="synonym">Bipolaris sorokiniana</name>
    <dbReference type="NCBI Taxonomy" id="45130"/>
    <lineage>
        <taxon>Eukaryota</taxon>
        <taxon>Fungi</taxon>
        <taxon>Dikarya</taxon>
        <taxon>Ascomycota</taxon>
        <taxon>Pezizomycotina</taxon>
        <taxon>Dothideomycetes</taxon>
        <taxon>Pleosporomycetidae</taxon>
        <taxon>Pleosporales</taxon>
        <taxon>Pleosporineae</taxon>
        <taxon>Pleosporaceae</taxon>
        <taxon>Bipolaris</taxon>
    </lineage>
</organism>
<keyword evidence="4" id="KW-0863">Zinc-finger</keyword>
<keyword evidence="5" id="KW-0833">Ubl conjugation pathway</keyword>
<dbReference type="InterPro" id="IPR044066">
    <property type="entry name" value="TRIAD_supradom"/>
</dbReference>
<gene>
    <name evidence="8" type="ORF">GGP41_004717</name>
</gene>
<proteinExistence type="predicted"/>
<evidence type="ECO:0000256" key="2">
    <source>
        <dbReference type="ARBA" id="ARBA00022723"/>
    </source>
</evidence>
<evidence type="ECO:0000256" key="3">
    <source>
        <dbReference type="ARBA" id="ARBA00022737"/>
    </source>
</evidence>
<dbReference type="PROSITE" id="PS51873">
    <property type="entry name" value="TRIAD"/>
    <property type="match status" value="1"/>
</dbReference>
<keyword evidence="1" id="KW-0808">Transferase</keyword>
<dbReference type="SUPFAM" id="SSF57850">
    <property type="entry name" value="RING/U-box"/>
    <property type="match status" value="1"/>
</dbReference>
<evidence type="ECO:0000256" key="4">
    <source>
        <dbReference type="ARBA" id="ARBA00022771"/>
    </source>
</evidence>
<dbReference type="GO" id="GO:0016567">
    <property type="term" value="P:protein ubiquitination"/>
    <property type="evidence" value="ECO:0007669"/>
    <property type="project" value="InterPro"/>
</dbReference>
<dbReference type="GO" id="GO:0004842">
    <property type="term" value="F:ubiquitin-protein transferase activity"/>
    <property type="evidence" value="ECO:0007669"/>
    <property type="project" value="InterPro"/>
</dbReference>
<evidence type="ECO:0000256" key="6">
    <source>
        <dbReference type="ARBA" id="ARBA00022833"/>
    </source>
</evidence>
<evidence type="ECO:0000256" key="5">
    <source>
        <dbReference type="ARBA" id="ARBA00022786"/>
    </source>
</evidence>
<dbReference type="GO" id="GO:0008270">
    <property type="term" value="F:zinc ion binding"/>
    <property type="evidence" value="ECO:0007669"/>
    <property type="project" value="UniProtKB-KW"/>
</dbReference>
<dbReference type="AlphaFoldDB" id="A0A8H6DSC1"/>
<keyword evidence="2" id="KW-0479">Metal-binding</keyword>
<evidence type="ECO:0000313" key="9">
    <source>
        <dbReference type="Proteomes" id="UP000624244"/>
    </source>
</evidence>
<reference evidence="8" key="1">
    <citation type="submission" date="2019-11" db="EMBL/GenBank/DDBJ databases">
        <title>Bipolaris sorokiniana Genome sequencing.</title>
        <authorList>
            <person name="Wang H."/>
        </authorList>
    </citation>
    <scope>NUCLEOTIDE SEQUENCE</scope>
</reference>
<sequence>MDYITPFVNIAFAFSSVLATRQLLQRYNSTSDANLITNNSLPLSDDELPQIVDNSKSCVICMSDESKDDPFIKAPCGAHFVCPDDIASFFEHATNDESLYSPKCCNRVFLLDEYKDHIPADIALAYHNKEQGEYSILAKNRLYCANTSCARFLHPSSNVKDALSSTTYAICKAEECGGWTCVHCKTLLDKNSPAHTCGSNDVDENFKQIVLKKGYQRCFACGATVELAEACNHIRCICGISFCYVCGNPWAGFRHGCPRYGPAIYDAQGYNQLGFHRDTGLNRAGRMGPQQYGYFEQMTYAAQGQIQTRNREDARRFPWPPLGRLFRISMTLSALLVPGMGLQGRIAIVLGIVIIPSMWEFLPTPLGNQYYYLDDPDDDLGL</sequence>
<comment type="caution">
    <text evidence="8">The sequence shown here is derived from an EMBL/GenBank/DDBJ whole genome shotgun (WGS) entry which is preliminary data.</text>
</comment>
<feature type="domain" description="RING-type" evidence="7">
    <location>
        <begin position="54"/>
        <end position="267"/>
    </location>
</feature>
<dbReference type="CDD" id="cd22584">
    <property type="entry name" value="Rcat_RBR_unk"/>
    <property type="match status" value="1"/>
</dbReference>
<dbReference type="Proteomes" id="UP000624244">
    <property type="component" value="Unassembled WGS sequence"/>
</dbReference>
<dbReference type="Gene3D" id="1.20.120.1750">
    <property type="match status" value="1"/>
</dbReference>
<keyword evidence="6" id="KW-0862">Zinc</keyword>
<dbReference type="EMBL" id="WNKQ01000015">
    <property type="protein sequence ID" value="KAF5846661.1"/>
    <property type="molecule type" value="Genomic_DNA"/>
</dbReference>
<dbReference type="InterPro" id="IPR031127">
    <property type="entry name" value="E3_UB_ligase_RBR"/>
</dbReference>
<keyword evidence="3" id="KW-0677">Repeat</keyword>
<name>A0A8H6DSC1_COCSA</name>
<accession>A0A8H6DSC1</accession>
<evidence type="ECO:0000256" key="1">
    <source>
        <dbReference type="ARBA" id="ARBA00022679"/>
    </source>
</evidence>
<evidence type="ECO:0000313" key="8">
    <source>
        <dbReference type="EMBL" id="KAF5846661.1"/>
    </source>
</evidence>
<protein>
    <recommendedName>
        <fullName evidence="7">RING-type domain-containing protein</fullName>
    </recommendedName>
</protein>
<dbReference type="PANTHER" id="PTHR11685">
    <property type="entry name" value="RBR FAMILY RING FINGER AND IBR DOMAIN-CONTAINING"/>
    <property type="match status" value="1"/>
</dbReference>
<evidence type="ECO:0000259" key="7">
    <source>
        <dbReference type="PROSITE" id="PS51873"/>
    </source>
</evidence>